<dbReference type="RefSeq" id="WP_136640440.1">
    <property type="nucleotide sequence ID" value="NZ_QYRT01000002.1"/>
</dbReference>
<feature type="transmembrane region" description="Helical" evidence="8">
    <location>
        <begin position="47"/>
        <end position="67"/>
    </location>
</feature>
<dbReference type="PANTHER" id="PTHR31806:SF1">
    <property type="entry name" value="PURINE-CYTOSINE PERMEASE FCY2-RELATED"/>
    <property type="match status" value="1"/>
</dbReference>
<dbReference type="Gene3D" id="1.10.4160.10">
    <property type="entry name" value="Hydantoin permease"/>
    <property type="match status" value="1"/>
</dbReference>
<feature type="transmembrane region" description="Helical" evidence="8">
    <location>
        <begin position="198"/>
        <end position="223"/>
    </location>
</feature>
<evidence type="ECO:0000256" key="3">
    <source>
        <dbReference type="ARBA" id="ARBA00022448"/>
    </source>
</evidence>
<evidence type="ECO:0000256" key="5">
    <source>
        <dbReference type="ARBA" id="ARBA00022989"/>
    </source>
</evidence>
<dbReference type="OrthoDB" id="9809167at2"/>
<gene>
    <name evidence="9" type="ORF">D4765_01405</name>
</gene>
<feature type="transmembrane region" description="Helical" evidence="8">
    <location>
        <begin position="112"/>
        <end position="129"/>
    </location>
</feature>
<feature type="transmembrane region" description="Helical" evidence="8">
    <location>
        <begin position="355"/>
        <end position="375"/>
    </location>
</feature>
<evidence type="ECO:0000313" key="9">
    <source>
        <dbReference type="EMBL" id="TIH40667.1"/>
    </source>
</evidence>
<reference evidence="9 10" key="1">
    <citation type="journal article" date="2019" name="Microorganisms">
        <title>Systematic Affiliation and Genome Analysis of Subtercola vilae DB165(T) with Particular Emphasis on Cold Adaptation of an Isolate from a High-Altitude Cold Volcano Lake.</title>
        <authorList>
            <person name="Villalobos A.S."/>
            <person name="Wiese J."/>
            <person name="Imhoff J.F."/>
            <person name="Dorador C."/>
            <person name="Keller A."/>
            <person name="Hentschel U."/>
        </authorList>
    </citation>
    <scope>NUCLEOTIDE SEQUENCE [LARGE SCALE GENOMIC DNA]</scope>
    <source>
        <strain evidence="9 10">DB165</strain>
    </source>
</reference>
<keyword evidence="5 8" id="KW-1133">Transmembrane helix</keyword>
<dbReference type="EMBL" id="QYRT01000002">
    <property type="protein sequence ID" value="TIH40667.1"/>
    <property type="molecule type" value="Genomic_DNA"/>
</dbReference>
<dbReference type="GO" id="GO:0022857">
    <property type="term" value="F:transmembrane transporter activity"/>
    <property type="evidence" value="ECO:0007669"/>
    <property type="project" value="InterPro"/>
</dbReference>
<name>A0A4T2C8U3_9MICO</name>
<feature type="transmembrane region" description="Helical" evidence="8">
    <location>
        <begin position="135"/>
        <end position="162"/>
    </location>
</feature>
<evidence type="ECO:0000256" key="7">
    <source>
        <dbReference type="PIRNR" id="PIRNR002744"/>
    </source>
</evidence>
<feature type="transmembrane region" description="Helical" evidence="8">
    <location>
        <begin position="435"/>
        <end position="455"/>
    </location>
</feature>
<feature type="transmembrane region" description="Helical" evidence="8">
    <location>
        <begin position="395"/>
        <end position="415"/>
    </location>
</feature>
<comment type="subcellular location">
    <subcellularLocation>
        <location evidence="1">Membrane</location>
        <topology evidence="1">Multi-pass membrane protein</topology>
    </subcellularLocation>
</comment>
<keyword evidence="3 7" id="KW-0813">Transport</keyword>
<evidence type="ECO:0000256" key="2">
    <source>
        <dbReference type="ARBA" id="ARBA00008974"/>
    </source>
</evidence>
<evidence type="ECO:0000256" key="6">
    <source>
        <dbReference type="ARBA" id="ARBA00023136"/>
    </source>
</evidence>
<feature type="transmembrane region" description="Helical" evidence="8">
    <location>
        <begin position="330"/>
        <end position="349"/>
    </location>
</feature>
<dbReference type="InterPro" id="IPR001248">
    <property type="entry name" value="Pur-cyt_permease"/>
</dbReference>
<keyword evidence="10" id="KW-1185">Reference proteome</keyword>
<protein>
    <submittedName>
        <fullName evidence="9">Cytosine permease</fullName>
    </submittedName>
</protein>
<feature type="transmembrane region" description="Helical" evidence="8">
    <location>
        <begin position="244"/>
        <end position="272"/>
    </location>
</feature>
<dbReference type="PIRSF" id="PIRSF002744">
    <property type="entry name" value="Pur-cyt_permease"/>
    <property type="match status" value="1"/>
</dbReference>
<dbReference type="Pfam" id="PF02133">
    <property type="entry name" value="Transp_cyt_pur"/>
    <property type="match status" value="1"/>
</dbReference>
<dbReference type="InterPro" id="IPR026030">
    <property type="entry name" value="Pur-cyt_permease_Fcy2/21/22"/>
</dbReference>
<keyword evidence="4 8" id="KW-0812">Transmembrane</keyword>
<evidence type="ECO:0000256" key="8">
    <source>
        <dbReference type="SAM" id="Phobius"/>
    </source>
</evidence>
<feature type="transmembrane region" description="Helical" evidence="8">
    <location>
        <begin position="73"/>
        <end position="91"/>
    </location>
</feature>
<keyword evidence="6 7" id="KW-0472">Membrane</keyword>
<dbReference type="PANTHER" id="PTHR31806">
    <property type="entry name" value="PURINE-CYTOSINE PERMEASE FCY2-RELATED"/>
    <property type="match status" value="1"/>
</dbReference>
<feature type="transmembrane region" description="Helical" evidence="8">
    <location>
        <begin position="174"/>
        <end position="192"/>
    </location>
</feature>
<proteinExistence type="inferred from homology"/>
<comment type="similarity">
    <text evidence="2 7">Belongs to the purine-cytosine permease (2.A.39) family.</text>
</comment>
<feature type="transmembrane region" description="Helical" evidence="8">
    <location>
        <begin position="292"/>
        <end position="318"/>
    </location>
</feature>
<dbReference type="AlphaFoldDB" id="A0A4T2C8U3"/>
<dbReference type="GO" id="GO:0005886">
    <property type="term" value="C:plasma membrane"/>
    <property type="evidence" value="ECO:0007669"/>
    <property type="project" value="TreeGrafter"/>
</dbReference>
<sequence length="473" mass="49051">MTDHTLTRASAEASPTRIEPGGIEAIPAARRHGSPWQLFATWSAPNLEFATVFVGVIAIAFFGLGFWQAMAAIVLGCAAGALTQGILSTWGPREGLAQMVLSRTAFGYRGNILPAAINTVMAGLGWFAVNSVSGAFALSTLTGMPTVLALLIVVVVEVAVAFVGHDLVQLFERYASYVLGAIFITATVTIFVHADLGFVAGGSGFSFGGFTLAAGAAFGYAAGWNPYAADYSRYLPTATRRRTIAWAAGLGNFVSCAVLMAAGAAAATIAGFDPTNPTTSFTSSMPTVIRDLTLVAIAVGAIAANSLNIYSGAMSFLAAGISIPFALRRALVALGFGVIGFFIAWSALADAGEKYENFLLVIAYWIAPWLGVVFVDRFLRRGTEIASIVGDTARYRNPAGIIAFVVSLVVSIWLFSNQSFFIGVVPAAAPGVGDLTAVVGFVLAAVLYAVLFAAVKPQLGAPLAAGDDAQTVA</sequence>
<comment type="caution">
    <text evidence="9">The sequence shown here is derived from an EMBL/GenBank/DDBJ whole genome shotgun (WGS) entry which is preliminary data.</text>
</comment>
<accession>A0A4T2C8U3</accession>
<evidence type="ECO:0000256" key="4">
    <source>
        <dbReference type="ARBA" id="ARBA00022692"/>
    </source>
</evidence>
<dbReference type="Proteomes" id="UP000306192">
    <property type="component" value="Unassembled WGS sequence"/>
</dbReference>
<organism evidence="9 10">
    <name type="scientific">Subtercola vilae</name>
    <dbReference type="NCBI Taxonomy" id="2056433"/>
    <lineage>
        <taxon>Bacteria</taxon>
        <taxon>Bacillati</taxon>
        <taxon>Actinomycetota</taxon>
        <taxon>Actinomycetes</taxon>
        <taxon>Micrococcales</taxon>
        <taxon>Microbacteriaceae</taxon>
        <taxon>Subtercola</taxon>
    </lineage>
</organism>
<evidence type="ECO:0000313" key="10">
    <source>
        <dbReference type="Proteomes" id="UP000306192"/>
    </source>
</evidence>
<evidence type="ECO:0000256" key="1">
    <source>
        <dbReference type="ARBA" id="ARBA00004141"/>
    </source>
</evidence>